<comment type="function">
    <text evidence="13">Single-stranded DNA-binding protein required for homologous recombination in meiosis I. Required for double strand breaks (DSBs) repair and crossover formation and promotion of faithful and complete synapsis. Not required for the initial loading of recombinases but required to maintain a proper number of RAD51 and DMC1 foci after the zygotene stage. May act by ensuring the stabilization of recombinases, which is required for successful homology search and meiotic recombination. Displays Single-stranded DNA 3'-5' exonuclease activity in vitro.</text>
</comment>
<evidence type="ECO:0000256" key="7">
    <source>
        <dbReference type="ARBA" id="ARBA00022801"/>
    </source>
</evidence>
<evidence type="ECO:0000256" key="8">
    <source>
        <dbReference type="ARBA" id="ARBA00022839"/>
    </source>
</evidence>
<evidence type="ECO:0000259" key="16">
    <source>
        <dbReference type="Pfam" id="PF16900"/>
    </source>
</evidence>
<dbReference type="GO" id="GO:0003697">
    <property type="term" value="F:single-stranded DNA binding"/>
    <property type="evidence" value="ECO:0007669"/>
    <property type="project" value="TreeGrafter"/>
</dbReference>
<dbReference type="InterPro" id="IPR012340">
    <property type="entry name" value="NA-bd_OB-fold"/>
</dbReference>
<reference evidence="19" key="1">
    <citation type="submission" date="2021-10" db="EMBL/GenBank/DDBJ databases">
        <title>Tropical sea cucumber genome reveals ecological adaptation and Cuvierian tubules defense mechanism.</title>
        <authorList>
            <person name="Chen T."/>
        </authorList>
    </citation>
    <scope>NUCLEOTIDE SEQUENCE</scope>
    <source>
        <strain evidence="19">Nanhai2018</strain>
        <tissue evidence="19">Muscle</tissue>
    </source>
</reference>
<dbReference type="EMBL" id="JAIZAY010000008">
    <property type="protein sequence ID" value="KAJ8037086.1"/>
    <property type="molecule type" value="Genomic_DNA"/>
</dbReference>
<proteinExistence type="inferred from homology"/>
<dbReference type="InterPro" id="IPR052469">
    <property type="entry name" value="MEIOB"/>
</dbReference>
<dbReference type="Proteomes" id="UP001152320">
    <property type="component" value="Chromosome 8"/>
</dbReference>
<keyword evidence="20" id="KW-1185">Reference proteome</keyword>
<dbReference type="PANTHER" id="PTHR21166:SF2">
    <property type="entry name" value="CELL DIVISION CONTROL PROTEIN 24 OB DOMAIN-CONTAINING PROTEIN-RELATED"/>
    <property type="match status" value="1"/>
</dbReference>
<dbReference type="FunFam" id="2.40.50.140:FF:000239">
    <property type="entry name" value="Meiosis specific with OB domains"/>
    <property type="match status" value="1"/>
</dbReference>
<dbReference type="PANTHER" id="PTHR21166">
    <property type="entry name" value="CELL DIVISION CONTROL PROTEIN 24 OB DOMAIN-CONTAINING PROTEIN-RELATED"/>
    <property type="match status" value="1"/>
</dbReference>
<dbReference type="FunFam" id="2.40.50.140:FF:000171">
    <property type="entry name" value="meiosis-specific with OB domain-containing protein isoform X1"/>
    <property type="match status" value="1"/>
</dbReference>
<evidence type="ECO:0000256" key="14">
    <source>
        <dbReference type="ARBA" id="ARBA00064840"/>
    </source>
</evidence>
<keyword evidence="7" id="KW-0378">Hydrolase</keyword>
<keyword evidence="9" id="KW-0238">DNA-binding</keyword>
<evidence type="ECO:0000256" key="15">
    <source>
        <dbReference type="ARBA" id="ARBA00073037"/>
    </source>
</evidence>
<dbReference type="InterPro" id="IPR031657">
    <property type="entry name" value="REPA_OB_2"/>
</dbReference>
<evidence type="ECO:0000256" key="12">
    <source>
        <dbReference type="ARBA" id="ARBA00038329"/>
    </source>
</evidence>
<dbReference type="InterPro" id="IPR035203">
    <property type="entry name" value="Cdc24_OB3"/>
</dbReference>
<evidence type="ECO:0000256" key="3">
    <source>
        <dbReference type="ARBA" id="ARBA00004496"/>
    </source>
</evidence>
<dbReference type="GO" id="GO:0005737">
    <property type="term" value="C:cytoplasm"/>
    <property type="evidence" value="ECO:0007669"/>
    <property type="project" value="UniProtKB-SubCell"/>
</dbReference>
<evidence type="ECO:0000256" key="2">
    <source>
        <dbReference type="ARBA" id="ARBA00004286"/>
    </source>
</evidence>
<dbReference type="Pfam" id="PF24903">
    <property type="entry name" value="OB_MEIOB_N"/>
    <property type="match status" value="1"/>
</dbReference>
<gene>
    <name evidence="19" type="ORF">HOLleu_17821</name>
</gene>
<sequence>MSWANNMPSEFGTQSAWPDGTAISVKAPRSSMTTDTVTALKDLWPQTPDVNLIGIILAKQTPRVIASKTNPGAERAVFNFTLRDSPVDFINISCWGRKSFIKELARKYRIGDIVRIHNPQIMPKPNTENEERYHPWTPSHFQLSFSELHSSIELCGSWDTNRFSNLAHIPVCDSKEFHNLCEILSNGQNLNQQNVNILAMIKQMGSPKDIVTKAGKHVKRCEVKLFDETCASMAMIMWDEPIIEYAQHNWMDKETVIFAVDVLAKFDDFRHTMTLTVTGKSIFTTNPDTKEAHTLYKYGKSIEFDDDQSNDYTSSVVNLSTIKDVYNIAQLQQKISETLCQVEYGLTYAFLTAFDVDGPVMNVTSLRCSKCKYRVHKDTGICNNPSCPFSLADTAETTLIFDMRVNLSDHTGTITGTYLGGKVAQEMLGCTEEEFLQLTEQRKTELKWNYLLERCKVYFKIVPSGFNGANNVLRLLSCEQADSKEVYNNLKLI</sequence>
<evidence type="ECO:0000259" key="17">
    <source>
        <dbReference type="Pfam" id="PF17244"/>
    </source>
</evidence>
<keyword evidence="10" id="KW-0539">Nucleus</keyword>
<evidence type="ECO:0000313" key="19">
    <source>
        <dbReference type="EMBL" id="KAJ8037086.1"/>
    </source>
</evidence>
<evidence type="ECO:0000256" key="6">
    <source>
        <dbReference type="ARBA" id="ARBA00022722"/>
    </source>
</evidence>
<comment type="subcellular location">
    <subcellularLocation>
        <location evidence="2">Chromosome</location>
    </subcellularLocation>
    <subcellularLocation>
        <location evidence="3">Cytoplasm</location>
    </subcellularLocation>
    <subcellularLocation>
        <location evidence="1">Nucleus</location>
    </subcellularLocation>
</comment>
<comment type="similarity">
    <text evidence="12">Belongs to the MEIOB family.</text>
</comment>
<dbReference type="GO" id="GO:0008310">
    <property type="term" value="F:single-stranded DNA 3'-5' DNA exonuclease activity"/>
    <property type="evidence" value="ECO:0007669"/>
    <property type="project" value="TreeGrafter"/>
</dbReference>
<keyword evidence="8" id="KW-0269">Exonuclease</keyword>
<dbReference type="GO" id="GO:0000712">
    <property type="term" value="P:resolution of meiotic recombination intermediates"/>
    <property type="evidence" value="ECO:0007669"/>
    <property type="project" value="TreeGrafter"/>
</dbReference>
<evidence type="ECO:0000256" key="11">
    <source>
        <dbReference type="ARBA" id="ARBA00023254"/>
    </source>
</evidence>
<evidence type="ECO:0000256" key="1">
    <source>
        <dbReference type="ARBA" id="ARBA00004123"/>
    </source>
</evidence>
<evidence type="ECO:0000256" key="13">
    <source>
        <dbReference type="ARBA" id="ARBA00055425"/>
    </source>
</evidence>
<name>A0A9Q1C321_HOLLE</name>
<evidence type="ECO:0000256" key="5">
    <source>
        <dbReference type="ARBA" id="ARBA00022490"/>
    </source>
</evidence>
<dbReference type="FunFam" id="2.40.50.140:FF:000248">
    <property type="entry name" value="Meiosis specific with OB domains"/>
    <property type="match status" value="1"/>
</dbReference>
<comment type="caution">
    <text evidence="19">The sequence shown here is derived from an EMBL/GenBank/DDBJ whole genome shotgun (WGS) entry which is preliminary data.</text>
</comment>
<feature type="domain" description="MEIOB-like N-terminal" evidence="18">
    <location>
        <begin position="36"/>
        <end position="171"/>
    </location>
</feature>
<evidence type="ECO:0000313" key="20">
    <source>
        <dbReference type="Proteomes" id="UP001152320"/>
    </source>
</evidence>
<dbReference type="GO" id="GO:0005634">
    <property type="term" value="C:nucleus"/>
    <property type="evidence" value="ECO:0007669"/>
    <property type="project" value="UniProtKB-SubCell"/>
</dbReference>
<dbReference type="Pfam" id="PF16900">
    <property type="entry name" value="REPA_OB_2"/>
    <property type="match status" value="1"/>
</dbReference>
<keyword evidence="11" id="KW-0469">Meiosis</keyword>
<keyword evidence="5" id="KW-0963">Cytoplasm</keyword>
<dbReference type="GO" id="GO:0005694">
    <property type="term" value="C:chromosome"/>
    <property type="evidence" value="ECO:0007669"/>
    <property type="project" value="UniProtKB-SubCell"/>
</dbReference>
<feature type="domain" description="Cell division control protein 24 OB" evidence="17">
    <location>
        <begin position="311"/>
        <end position="445"/>
    </location>
</feature>
<feature type="domain" description="Replication protein A OB" evidence="16">
    <location>
        <begin position="191"/>
        <end position="277"/>
    </location>
</feature>
<evidence type="ECO:0000256" key="10">
    <source>
        <dbReference type="ARBA" id="ARBA00023242"/>
    </source>
</evidence>
<evidence type="ECO:0000259" key="18">
    <source>
        <dbReference type="Pfam" id="PF24903"/>
    </source>
</evidence>
<keyword evidence="6" id="KW-0540">Nuclease</keyword>
<protein>
    <recommendedName>
        <fullName evidence="15">Meiosis-specific with OB domain-containing protein</fullName>
    </recommendedName>
</protein>
<organism evidence="19 20">
    <name type="scientific">Holothuria leucospilota</name>
    <name type="common">Black long sea cucumber</name>
    <name type="synonym">Mertensiothuria leucospilota</name>
    <dbReference type="NCBI Taxonomy" id="206669"/>
    <lineage>
        <taxon>Eukaryota</taxon>
        <taxon>Metazoa</taxon>
        <taxon>Echinodermata</taxon>
        <taxon>Eleutherozoa</taxon>
        <taxon>Echinozoa</taxon>
        <taxon>Holothuroidea</taxon>
        <taxon>Aspidochirotacea</taxon>
        <taxon>Aspidochirotida</taxon>
        <taxon>Holothuriidae</taxon>
        <taxon>Holothuria</taxon>
    </lineage>
</organism>
<dbReference type="Gene3D" id="2.40.50.140">
    <property type="entry name" value="Nucleic acid-binding proteins"/>
    <property type="match status" value="3"/>
</dbReference>
<evidence type="ECO:0000256" key="9">
    <source>
        <dbReference type="ARBA" id="ARBA00023125"/>
    </source>
</evidence>
<dbReference type="Pfam" id="PF17244">
    <property type="entry name" value="CDC24_OB3"/>
    <property type="match status" value="1"/>
</dbReference>
<dbReference type="OrthoDB" id="9937820at2759"/>
<accession>A0A9Q1C321</accession>
<dbReference type="InterPro" id="IPR056880">
    <property type="entry name" value="OB_MEIOB_N"/>
</dbReference>
<dbReference type="AlphaFoldDB" id="A0A9Q1C321"/>
<keyword evidence="4" id="KW-0158">Chromosome</keyword>
<comment type="subunit">
    <text evidence="14">Component of a multiprotein complex with RPA2 and SPATA22. Interacts with SPATA22. Interacts with the complex BRME1:HSF2BP:BRCA2.</text>
</comment>
<evidence type="ECO:0000256" key="4">
    <source>
        <dbReference type="ARBA" id="ARBA00022454"/>
    </source>
</evidence>
<dbReference type="SUPFAM" id="SSF50249">
    <property type="entry name" value="Nucleic acid-binding proteins"/>
    <property type="match status" value="3"/>
</dbReference>